<dbReference type="Proteomes" id="UP000095286">
    <property type="component" value="Unplaced"/>
</dbReference>
<sequence length="313" mass="34918">MSGNEVHHRLVVLGSSKVGKTSIIKRYLYNDFPDKYRETVEDMHSRIFNIHGTELCIDILDTNFNFPDMRKVAVASASAIMIVFGVDNVQSFKEMSDLFSEIQGIRQDSTKIPMIIVGNKGELESKKIFEATARAWTSRLSSKVNYIEVSAKTGSNVTQIFKTLLDLSGFAEEALASQEELQNAATAQKVQNSGGFIKRVGSLKKNNNHHEVNKNLERVKEASVSPLIALTTQLSTPTLGITGDMGMLKRNRSLRIMTGKEKYEKDEKSEEPKTMTRSGSLIRRTKHLSLKMRKSTDKNASPPAIDQSDCIIS</sequence>
<name>A0AC35U8X4_9BILA</name>
<evidence type="ECO:0000313" key="1">
    <source>
        <dbReference type="Proteomes" id="UP000095286"/>
    </source>
</evidence>
<evidence type="ECO:0000313" key="2">
    <source>
        <dbReference type="WBParaSite" id="RSKR_0000874700.1"/>
    </source>
</evidence>
<accession>A0AC35U8X4</accession>
<dbReference type="WBParaSite" id="RSKR_0000874700.1">
    <property type="protein sequence ID" value="RSKR_0000874700.1"/>
    <property type="gene ID" value="RSKR_0000874700"/>
</dbReference>
<organism evidence="1 2">
    <name type="scientific">Rhabditophanes sp. KR3021</name>
    <dbReference type="NCBI Taxonomy" id="114890"/>
    <lineage>
        <taxon>Eukaryota</taxon>
        <taxon>Metazoa</taxon>
        <taxon>Ecdysozoa</taxon>
        <taxon>Nematoda</taxon>
        <taxon>Chromadorea</taxon>
        <taxon>Rhabditida</taxon>
        <taxon>Tylenchina</taxon>
        <taxon>Panagrolaimomorpha</taxon>
        <taxon>Strongyloidoidea</taxon>
        <taxon>Alloionematidae</taxon>
        <taxon>Rhabditophanes</taxon>
    </lineage>
</organism>
<proteinExistence type="predicted"/>
<protein>
    <submittedName>
        <fullName evidence="2">GTP-binding protein Di-Ras2</fullName>
    </submittedName>
</protein>
<reference evidence="2" key="1">
    <citation type="submission" date="2016-11" db="UniProtKB">
        <authorList>
            <consortium name="WormBaseParasite"/>
        </authorList>
    </citation>
    <scope>IDENTIFICATION</scope>
    <source>
        <strain evidence="2">KR3021</strain>
    </source>
</reference>